<keyword evidence="13 19" id="KW-0376">Hydrogen peroxide</keyword>
<evidence type="ECO:0000256" key="3">
    <source>
        <dbReference type="ARBA" id="ARBA00006873"/>
    </source>
</evidence>
<feature type="binding site" evidence="16">
    <location>
        <position position="88"/>
    </location>
    <ligand>
        <name>Ca(2+)</name>
        <dbReference type="ChEBI" id="CHEBI:29108"/>
        <label>1</label>
    </ligand>
</feature>
<dbReference type="FunFam" id="1.10.520.10:FF:000008">
    <property type="entry name" value="Peroxidase"/>
    <property type="match status" value="1"/>
</dbReference>
<feature type="binding site" evidence="16">
    <location>
        <position position="70"/>
    </location>
    <ligand>
        <name>Ca(2+)</name>
        <dbReference type="ChEBI" id="CHEBI:29108"/>
        <label>1</label>
    </ligand>
</feature>
<feature type="signal peptide" evidence="19">
    <location>
        <begin position="1"/>
        <end position="22"/>
    </location>
</feature>
<evidence type="ECO:0000256" key="1">
    <source>
        <dbReference type="ARBA" id="ARBA00000189"/>
    </source>
</evidence>
<feature type="binding site" evidence="16">
    <location>
        <position position="255"/>
    </location>
    <ligand>
        <name>Ca(2+)</name>
        <dbReference type="ChEBI" id="CHEBI:29108"/>
        <label>2</label>
    </ligand>
</feature>
<evidence type="ECO:0000256" key="8">
    <source>
        <dbReference type="ARBA" id="ARBA00022723"/>
    </source>
</evidence>
<dbReference type="GO" id="GO:0140825">
    <property type="term" value="F:lactoperoxidase activity"/>
    <property type="evidence" value="ECO:0007669"/>
    <property type="project" value="UniProtKB-EC"/>
</dbReference>
<evidence type="ECO:0000256" key="6">
    <source>
        <dbReference type="ARBA" id="ARBA00022559"/>
    </source>
</evidence>
<dbReference type="PROSITE" id="PS50873">
    <property type="entry name" value="PEROXIDASE_4"/>
    <property type="match status" value="1"/>
</dbReference>
<feature type="binding site" evidence="16">
    <location>
        <position position="195"/>
    </location>
    <ligand>
        <name>Ca(2+)</name>
        <dbReference type="ChEBI" id="CHEBI:29108"/>
        <label>2</label>
    </ligand>
</feature>
<dbReference type="SUPFAM" id="SSF48113">
    <property type="entry name" value="Heme-dependent peroxidases"/>
    <property type="match status" value="1"/>
</dbReference>
<dbReference type="GO" id="GO:0006979">
    <property type="term" value="P:response to oxidative stress"/>
    <property type="evidence" value="ECO:0007669"/>
    <property type="project" value="UniProtKB-UniRule"/>
</dbReference>
<reference evidence="21" key="1">
    <citation type="journal article" date="2019" name="Toxins">
        <title>Detection of Abrin-Like and Prepropulchellin-Like Toxin Genes and Transcripts Using Whole Genome Sequencing and Full-Length Transcript Sequencing of Abrus precatorius.</title>
        <authorList>
            <person name="Hovde B.T."/>
            <person name="Daligault H.E."/>
            <person name="Hanschen E.R."/>
            <person name="Kunde Y.A."/>
            <person name="Johnson M.B."/>
            <person name="Starkenburg S.R."/>
            <person name="Johnson S.L."/>
        </authorList>
    </citation>
    <scope>NUCLEOTIDE SEQUENCE [LARGE SCALE GENOMIC DNA]</scope>
</reference>
<dbReference type="InterPro" id="IPR010255">
    <property type="entry name" value="Haem_peroxidase_sf"/>
</dbReference>
<evidence type="ECO:0000256" key="15">
    <source>
        <dbReference type="PIRSR" id="PIRSR600823-2"/>
    </source>
</evidence>
<feature type="binding site" evidence="16">
    <location>
        <position position="76"/>
    </location>
    <ligand>
        <name>Ca(2+)</name>
        <dbReference type="ChEBI" id="CHEBI:29108"/>
        <label>1</label>
    </ligand>
</feature>
<evidence type="ECO:0000256" key="19">
    <source>
        <dbReference type="RuleBase" id="RU362060"/>
    </source>
</evidence>
<proteinExistence type="inferred from homology"/>
<feature type="domain" description="Plant heme peroxidase family profile" evidence="20">
    <location>
        <begin position="25"/>
        <end position="327"/>
    </location>
</feature>
<dbReference type="PRINTS" id="PR00458">
    <property type="entry name" value="PEROXIDASE"/>
</dbReference>
<gene>
    <name evidence="22" type="primary">LOC113860075</name>
</gene>
<dbReference type="PROSITE" id="PS00435">
    <property type="entry name" value="PEROXIDASE_1"/>
    <property type="match status" value="1"/>
</dbReference>
<keyword evidence="16 19" id="KW-0106">Calcium</keyword>
<evidence type="ECO:0000259" key="20">
    <source>
        <dbReference type="PROSITE" id="PS50873"/>
    </source>
</evidence>
<evidence type="ECO:0000256" key="13">
    <source>
        <dbReference type="ARBA" id="ARBA00023324"/>
    </source>
</evidence>
<evidence type="ECO:0000256" key="16">
    <source>
        <dbReference type="PIRSR" id="PIRSR600823-3"/>
    </source>
</evidence>
<feature type="binding site" evidence="16">
    <location>
        <position position="247"/>
    </location>
    <ligand>
        <name>Ca(2+)</name>
        <dbReference type="ChEBI" id="CHEBI:29108"/>
        <label>2</label>
    </ligand>
</feature>
<dbReference type="InterPro" id="IPR019794">
    <property type="entry name" value="Peroxidases_AS"/>
</dbReference>
<dbReference type="GO" id="GO:0042744">
    <property type="term" value="P:hydrogen peroxide catabolic process"/>
    <property type="evidence" value="ECO:0007669"/>
    <property type="project" value="UniProtKB-KW"/>
</dbReference>
<feature type="binding site" evidence="16">
    <location>
        <position position="72"/>
    </location>
    <ligand>
        <name>Ca(2+)</name>
        <dbReference type="ChEBI" id="CHEBI:29108"/>
        <label>1</label>
    </ligand>
</feature>
<dbReference type="OrthoDB" id="2113341at2759"/>
<protein>
    <recommendedName>
        <fullName evidence="4 19">Peroxidase</fullName>
        <ecNumber evidence="4 19">1.11.1.7</ecNumber>
    </recommendedName>
</protein>
<feature type="binding site" evidence="16">
    <location>
        <position position="67"/>
    </location>
    <ligand>
        <name>Ca(2+)</name>
        <dbReference type="ChEBI" id="CHEBI:29108"/>
        <label>1</label>
    </ligand>
</feature>
<evidence type="ECO:0000256" key="11">
    <source>
        <dbReference type="ARBA" id="ARBA00023004"/>
    </source>
</evidence>
<feature type="disulfide bond" evidence="18">
    <location>
        <begin position="35"/>
        <end position="116"/>
    </location>
</feature>
<keyword evidence="10 19" id="KW-0560">Oxidoreductase</keyword>
<comment type="similarity">
    <text evidence="3">Belongs to the peroxidase family. Ascorbate peroxidase subfamily.</text>
</comment>
<keyword evidence="5 19" id="KW-0964">Secreted</keyword>
<keyword evidence="11 16" id="KW-0408">Iron</keyword>
<dbReference type="GeneID" id="113860075"/>
<dbReference type="RefSeq" id="XP_027348502.1">
    <property type="nucleotide sequence ID" value="XM_027492701.1"/>
</dbReference>
<evidence type="ECO:0000256" key="18">
    <source>
        <dbReference type="PIRSR" id="PIRSR600823-5"/>
    </source>
</evidence>
<feature type="disulfide bond" evidence="18">
    <location>
        <begin position="68"/>
        <end position="73"/>
    </location>
</feature>
<feature type="binding site" description="axial binding residue" evidence="16">
    <location>
        <position position="194"/>
    </location>
    <ligand>
        <name>heme b</name>
        <dbReference type="ChEBI" id="CHEBI:60344"/>
    </ligand>
    <ligandPart>
        <name>Fe</name>
        <dbReference type="ChEBI" id="CHEBI:18248"/>
    </ligandPart>
</feature>
<evidence type="ECO:0000256" key="10">
    <source>
        <dbReference type="ARBA" id="ARBA00023002"/>
    </source>
</evidence>
<evidence type="ECO:0000313" key="22">
    <source>
        <dbReference type="RefSeq" id="XP_027348502.1"/>
    </source>
</evidence>
<dbReference type="GO" id="GO:0046872">
    <property type="term" value="F:metal ion binding"/>
    <property type="evidence" value="ECO:0007669"/>
    <property type="project" value="UniProtKB-UniRule"/>
</dbReference>
<comment type="subcellular location">
    <subcellularLocation>
        <location evidence="19">Secreted</location>
    </subcellularLocation>
</comment>
<dbReference type="CDD" id="cd00693">
    <property type="entry name" value="secretory_peroxidase"/>
    <property type="match status" value="1"/>
</dbReference>
<keyword evidence="8 16" id="KW-0479">Metal-binding</keyword>
<dbReference type="InterPro" id="IPR019793">
    <property type="entry name" value="Peroxidases_heam-ligand_BS"/>
</dbReference>
<dbReference type="PRINTS" id="PR00461">
    <property type="entry name" value="PLPEROXIDASE"/>
</dbReference>
<keyword evidence="9 19" id="KW-0732">Signal</keyword>
<dbReference type="EC" id="1.11.1.7" evidence="4 19"/>
<keyword evidence="21" id="KW-1185">Reference proteome</keyword>
<evidence type="ECO:0000256" key="5">
    <source>
        <dbReference type="ARBA" id="ARBA00022525"/>
    </source>
</evidence>
<dbReference type="InterPro" id="IPR002016">
    <property type="entry name" value="Haem_peroxidase"/>
</dbReference>
<dbReference type="InterPro" id="IPR000823">
    <property type="entry name" value="Peroxidase_pln"/>
</dbReference>
<evidence type="ECO:0000256" key="2">
    <source>
        <dbReference type="ARBA" id="ARBA00002322"/>
    </source>
</evidence>
<evidence type="ECO:0000256" key="4">
    <source>
        <dbReference type="ARBA" id="ARBA00012313"/>
    </source>
</evidence>
<accession>A0A8B8KX66</accession>
<dbReference type="PROSITE" id="PS00436">
    <property type="entry name" value="PEROXIDASE_2"/>
    <property type="match status" value="1"/>
</dbReference>
<dbReference type="GO" id="GO:0020037">
    <property type="term" value="F:heme binding"/>
    <property type="evidence" value="ECO:0007669"/>
    <property type="project" value="UniProtKB-UniRule"/>
</dbReference>
<evidence type="ECO:0000256" key="7">
    <source>
        <dbReference type="ARBA" id="ARBA00022617"/>
    </source>
</evidence>
<organism evidence="21 22">
    <name type="scientific">Abrus precatorius</name>
    <name type="common">Indian licorice</name>
    <name type="synonym">Glycine abrus</name>
    <dbReference type="NCBI Taxonomy" id="3816"/>
    <lineage>
        <taxon>Eukaryota</taxon>
        <taxon>Viridiplantae</taxon>
        <taxon>Streptophyta</taxon>
        <taxon>Embryophyta</taxon>
        <taxon>Tracheophyta</taxon>
        <taxon>Spermatophyta</taxon>
        <taxon>Magnoliopsida</taxon>
        <taxon>eudicotyledons</taxon>
        <taxon>Gunneridae</taxon>
        <taxon>Pentapetalae</taxon>
        <taxon>rosids</taxon>
        <taxon>fabids</taxon>
        <taxon>Fabales</taxon>
        <taxon>Fabaceae</taxon>
        <taxon>Papilionoideae</taxon>
        <taxon>50 kb inversion clade</taxon>
        <taxon>NPAAA clade</taxon>
        <taxon>indigoferoid/millettioid clade</taxon>
        <taxon>Abreae</taxon>
        <taxon>Abrus</taxon>
    </lineage>
</organism>
<dbReference type="PANTHER" id="PTHR31517:SF17">
    <property type="entry name" value="PEROXIDASE 6"/>
    <property type="match status" value="1"/>
</dbReference>
<dbReference type="KEGG" id="aprc:113860075"/>
<feature type="disulfide bond" evidence="18">
    <location>
        <begin position="201"/>
        <end position="233"/>
    </location>
</feature>
<dbReference type="InterPro" id="IPR033905">
    <property type="entry name" value="Secretory_peroxidase"/>
</dbReference>
<comment type="cofactor">
    <cofactor evidence="16 19">
        <name>heme b</name>
        <dbReference type="ChEBI" id="CHEBI:60344"/>
    </cofactor>
    <text evidence="16 19">Binds 1 heme b (iron(II)-protoporphyrin IX) group per subunit.</text>
</comment>
<feature type="binding site" evidence="16">
    <location>
        <position position="250"/>
    </location>
    <ligand>
        <name>Ca(2+)</name>
        <dbReference type="ChEBI" id="CHEBI:29108"/>
        <label>2</label>
    </ligand>
</feature>
<evidence type="ECO:0000313" key="21">
    <source>
        <dbReference type="Proteomes" id="UP000694853"/>
    </source>
</evidence>
<feature type="disulfide bond" evidence="18">
    <location>
        <begin position="122"/>
        <end position="323"/>
    </location>
</feature>
<dbReference type="Proteomes" id="UP000694853">
    <property type="component" value="Unplaced"/>
</dbReference>
<dbReference type="Pfam" id="PF00141">
    <property type="entry name" value="peroxidase"/>
    <property type="match status" value="1"/>
</dbReference>
<feature type="active site" description="Proton acceptor" evidence="14">
    <location>
        <position position="66"/>
    </location>
</feature>
<comment type="cofactor">
    <cofactor evidence="16 19">
        <name>Ca(2+)</name>
        <dbReference type="ChEBI" id="CHEBI:29108"/>
    </cofactor>
    <text evidence="16 19">Binds 2 calcium ions per subunit.</text>
</comment>
<comment type="catalytic activity">
    <reaction evidence="1 19">
        <text>2 a phenolic donor + H2O2 = 2 a phenolic radical donor + 2 H2O</text>
        <dbReference type="Rhea" id="RHEA:56136"/>
        <dbReference type="ChEBI" id="CHEBI:15377"/>
        <dbReference type="ChEBI" id="CHEBI:16240"/>
        <dbReference type="ChEBI" id="CHEBI:139520"/>
        <dbReference type="ChEBI" id="CHEBI:139521"/>
        <dbReference type="EC" id="1.11.1.7"/>
    </reaction>
</comment>
<dbReference type="Gene3D" id="1.10.420.10">
    <property type="entry name" value="Peroxidase, domain 2"/>
    <property type="match status" value="1"/>
</dbReference>
<dbReference type="Gene3D" id="1.10.520.10">
    <property type="match status" value="1"/>
</dbReference>
<evidence type="ECO:0000256" key="12">
    <source>
        <dbReference type="ARBA" id="ARBA00023157"/>
    </source>
</evidence>
<feature type="site" description="Transition state stabilizer" evidence="17">
    <location>
        <position position="62"/>
    </location>
</feature>
<feature type="chain" id="PRO_5034987648" description="Peroxidase" evidence="19">
    <location>
        <begin position="23"/>
        <end position="331"/>
    </location>
</feature>
<comment type="function">
    <text evidence="2">Removal of H(2)O(2), oxidation of toxic reductants, biosynthesis and degradation of lignin, suberization, auxin catabolism, response to environmental stresses such as wounding, pathogen attack and oxidative stress. These functions might be dependent on each isozyme/isoform in each plant tissue.</text>
</comment>
<dbReference type="AlphaFoldDB" id="A0A8B8KX66"/>
<dbReference type="PANTHER" id="PTHR31517">
    <property type="match status" value="1"/>
</dbReference>
<sequence>MAYNNPFLFLFLFISISSLPLAQPELTTNYYQKSCPKFSEIVQTTVSKKQSSTPATAAATLRLFFHDCMVGGCDASILVTSNSFNTAERDADVNLSLGGDGFNVVMSAKIALELECPGVVSCADILATAARDLVVAAGGPSFELRLGRKDGLESKATSSENQFPLANMAMSQVISIFASKGISIQEMVALVGAHTIGYSHCKEFSNRIFNFSENSEIDPAYNPAYASGLRKLCENFTKDRSMSAFNDVMTPFKFDNVYYKNLQRGMGLLGTDSGMFADKRTKPFVDMYAANQTRFFLDFARAMEKVSVLQVKTGSQGEVRHRCDSFNSLNN</sequence>
<feature type="binding site" evidence="15">
    <location>
        <position position="164"/>
    </location>
    <ligand>
        <name>substrate</name>
    </ligand>
</feature>
<name>A0A8B8KX66_ABRPR</name>
<keyword evidence="12 18" id="KW-1015">Disulfide bond</keyword>
<keyword evidence="7 19" id="KW-0349">Heme</keyword>
<feature type="binding site" evidence="16">
    <location>
        <position position="74"/>
    </location>
    <ligand>
        <name>Ca(2+)</name>
        <dbReference type="ChEBI" id="CHEBI:29108"/>
        <label>1</label>
    </ligand>
</feature>
<dbReference type="GO" id="GO:0005576">
    <property type="term" value="C:extracellular region"/>
    <property type="evidence" value="ECO:0007669"/>
    <property type="project" value="UniProtKB-SubCell"/>
</dbReference>
<dbReference type="FunFam" id="1.10.420.10:FF:000007">
    <property type="entry name" value="Peroxidase"/>
    <property type="match status" value="1"/>
</dbReference>
<evidence type="ECO:0000256" key="9">
    <source>
        <dbReference type="ARBA" id="ARBA00022729"/>
    </source>
</evidence>
<evidence type="ECO:0000256" key="17">
    <source>
        <dbReference type="PIRSR" id="PIRSR600823-4"/>
    </source>
</evidence>
<comment type="similarity">
    <text evidence="19">Belongs to the peroxidase family. Classical plant (class III) peroxidase subfamily.</text>
</comment>
<evidence type="ECO:0000256" key="14">
    <source>
        <dbReference type="PIRSR" id="PIRSR600823-1"/>
    </source>
</evidence>
<keyword evidence="6 19" id="KW-0575">Peroxidase</keyword>
<reference evidence="22" key="2">
    <citation type="submission" date="2025-08" db="UniProtKB">
        <authorList>
            <consortium name="RefSeq"/>
        </authorList>
    </citation>
    <scope>IDENTIFICATION</scope>
    <source>
        <tissue evidence="22">Young leaves</tissue>
    </source>
</reference>